<accession>A0A4Y2G1L0</accession>
<dbReference type="EMBL" id="BGPR01001187">
    <property type="protein sequence ID" value="GBM47610.1"/>
    <property type="molecule type" value="Genomic_DNA"/>
</dbReference>
<dbReference type="Proteomes" id="UP000499080">
    <property type="component" value="Unassembled WGS sequence"/>
</dbReference>
<proteinExistence type="predicted"/>
<comment type="caution">
    <text evidence="1">The sequence shown here is derived from an EMBL/GenBank/DDBJ whole genome shotgun (WGS) entry which is preliminary data.</text>
</comment>
<dbReference type="AlphaFoldDB" id="A0A4Y2G1L0"/>
<name>A0A4Y2G1L0_ARAVE</name>
<evidence type="ECO:0000313" key="1">
    <source>
        <dbReference type="EMBL" id="GBM47610.1"/>
    </source>
</evidence>
<organism evidence="1 2">
    <name type="scientific">Araneus ventricosus</name>
    <name type="common">Orbweaver spider</name>
    <name type="synonym">Epeira ventricosa</name>
    <dbReference type="NCBI Taxonomy" id="182803"/>
    <lineage>
        <taxon>Eukaryota</taxon>
        <taxon>Metazoa</taxon>
        <taxon>Ecdysozoa</taxon>
        <taxon>Arthropoda</taxon>
        <taxon>Chelicerata</taxon>
        <taxon>Arachnida</taxon>
        <taxon>Araneae</taxon>
        <taxon>Araneomorphae</taxon>
        <taxon>Entelegynae</taxon>
        <taxon>Araneoidea</taxon>
        <taxon>Araneidae</taxon>
        <taxon>Araneus</taxon>
    </lineage>
</organism>
<reference evidence="1 2" key="1">
    <citation type="journal article" date="2019" name="Sci. Rep.">
        <title>Orb-weaving spider Araneus ventricosus genome elucidates the spidroin gene catalogue.</title>
        <authorList>
            <person name="Kono N."/>
            <person name="Nakamura H."/>
            <person name="Ohtoshi R."/>
            <person name="Moran D.A.P."/>
            <person name="Shinohara A."/>
            <person name="Yoshida Y."/>
            <person name="Fujiwara M."/>
            <person name="Mori M."/>
            <person name="Tomita M."/>
            <person name="Arakawa K."/>
        </authorList>
    </citation>
    <scope>NUCLEOTIDE SEQUENCE [LARGE SCALE GENOMIC DNA]</scope>
</reference>
<evidence type="ECO:0000313" key="2">
    <source>
        <dbReference type="Proteomes" id="UP000499080"/>
    </source>
</evidence>
<keyword evidence="2" id="KW-1185">Reference proteome</keyword>
<protein>
    <submittedName>
        <fullName evidence="1">Uncharacterized protein</fullName>
    </submittedName>
</protein>
<gene>
    <name evidence="1" type="ORF">AVEN_158259_1</name>
</gene>
<sequence length="151" mass="16996">MYGTRFHRWSAVCGACCLLNHMQWPNVLQLVWCKNTRNGPVYQKGCVRNPIPPMVRRVGLLPFKSYLVAKRPPVSWCKNTHTGPTYEEGCVRNPIPLMVRRVWGLLLVKSYAVAKRPPAGVMQKHSHWPGLQEGCTEPDSTDGPPCGLVAF</sequence>